<dbReference type="Proteomes" id="UP001140217">
    <property type="component" value="Unassembled WGS sequence"/>
</dbReference>
<gene>
    <name evidence="1" type="ORF">H4R18_005809</name>
</gene>
<name>A0A9W8H7F1_9FUNG</name>
<keyword evidence="2" id="KW-1185">Reference proteome</keyword>
<sequence>MSSSSSSAAAAAAGGADEGVDGQLRRHALDALERSAAEADAVGAYHHARRMRAGGLLRARDGRATAHVGEDPRAGLAVARAVAGQQRWDRCVDCLALILDRARQPRADAAVARAAAEAALSPRLGALPERRAAGLTALQLIEDFALADGGGGGAALALRACGFVASRRRLQALLRRVRLDSLDARARFEAALAHVRCGLPDAAAEQLARLDLAPAQRVEAEAAMCVAYAETARFEAALDRLAALDGDAALWAALGGGAAEQRAAVGHVRLSVVHAAAAGLLPRLAFTENLHTPASRRASPRFAPQRSAQVVALLARAVADVRRSLRGAARAPRDLHSRLFGCECLVYALAGPAAAAAAGLALTLPLLAARLHALQRELARHVRSLGGDPSDCGGGGGAAYASALLQSFLWAAALRPEAPRRAAAATVRRELRHAAWALPGFEPSVADLEPALAAALPAAVWATALRGNFKDDAAFMLADELLSSPPRAAADPIAADLAAMARRAQAQPAADLRLYPLLMVLAVAQGHAALAARLAAQALRAPLLCVRPGTLALVPARDAPFKLRLALALAMTRAGADVATTALRAEMRAVVGSQPAAALLYSCVRARNEPVARDIVAGLATHPRYGAAGPSPRIMELHMRVCVRAGHMARALHIFHRLSYGAAATQLGDPSFVQLIDYMADQRESAAGAEHAFDAWLQIADYRGLASPALVERWRAVGLGPDARRAKSRFLPRSGATVADALAAAGVPRRASGELASRHYLTTWEFHVVTALIGAYVTSGHARRAAAWERWLLDAIHDGRIAAKPAYVLRIARIMQRRLEHGTWDHVRPCLDLVAAIGASVGGPAALARAPYPGSLQPAVKLFAAILRNDRDGAMAAQIRAHLEQRDAAYVFELVARQA</sequence>
<comment type="caution">
    <text evidence="1">The sequence shown here is derived from an EMBL/GenBank/DDBJ whole genome shotgun (WGS) entry which is preliminary data.</text>
</comment>
<evidence type="ECO:0000313" key="1">
    <source>
        <dbReference type="EMBL" id="KAJ2776171.1"/>
    </source>
</evidence>
<reference evidence="1" key="1">
    <citation type="submission" date="2022-07" db="EMBL/GenBank/DDBJ databases">
        <title>Phylogenomic reconstructions and comparative analyses of Kickxellomycotina fungi.</title>
        <authorList>
            <person name="Reynolds N.K."/>
            <person name="Stajich J.E."/>
            <person name="Barry K."/>
            <person name="Grigoriev I.V."/>
            <person name="Crous P."/>
            <person name="Smith M.E."/>
        </authorList>
    </citation>
    <scope>NUCLEOTIDE SEQUENCE</scope>
    <source>
        <strain evidence="1">NBRC 105414</strain>
    </source>
</reference>
<accession>A0A9W8H7F1</accession>
<evidence type="ECO:0000313" key="2">
    <source>
        <dbReference type="Proteomes" id="UP001140217"/>
    </source>
</evidence>
<protein>
    <submittedName>
        <fullName evidence="1">Uncharacterized protein</fullName>
    </submittedName>
</protein>
<proteinExistence type="predicted"/>
<organism evidence="1 2">
    <name type="scientific">Coemansia javaensis</name>
    <dbReference type="NCBI Taxonomy" id="2761396"/>
    <lineage>
        <taxon>Eukaryota</taxon>
        <taxon>Fungi</taxon>
        <taxon>Fungi incertae sedis</taxon>
        <taxon>Zoopagomycota</taxon>
        <taxon>Kickxellomycotina</taxon>
        <taxon>Kickxellomycetes</taxon>
        <taxon>Kickxellales</taxon>
        <taxon>Kickxellaceae</taxon>
        <taxon>Coemansia</taxon>
    </lineage>
</organism>
<dbReference type="OrthoDB" id="5595818at2759"/>
<dbReference type="AlphaFoldDB" id="A0A9W8H7F1"/>
<dbReference type="EMBL" id="JANBUL010000388">
    <property type="protein sequence ID" value="KAJ2776171.1"/>
    <property type="molecule type" value="Genomic_DNA"/>
</dbReference>